<proteinExistence type="predicted"/>
<sequence length="72" mass="8544">MLIDSIFIKKNKRNNNLKFPAPLHFQTIKLAQILNLKEISNHHKCINQCIYMVKKITFHQIDLPEGIQKIFK</sequence>
<gene>
    <name evidence="1" type="ORF">BBI01_03245</name>
</gene>
<name>A0A1B9A0Z3_9FLAO</name>
<organism evidence="1 2">
    <name type="scientific">Chryseobacterium artocarpi</name>
    <dbReference type="NCBI Taxonomy" id="1414727"/>
    <lineage>
        <taxon>Bacteria</taxon>
        <taxon>Pseudomonadati</taxon>
        <taxon>Bacteroidota</taxon>
        <taxon>Flavobacteriia</taxon>
        <taxon>Flavobacteriales</taxon>
        <taxon>Weeksellaceae</taxon>
        <taxon>Chryseobacterium group</taxon>
        <taxon>Chryseobacterium</taxon>
    </lineage>
</organism>
<dbReference type="Proteomes" id="UP000092651">
    <property type="component" value="Unassembled WGS sequence"/>
</dbReference>
<evidence type="ECO:0000313" key="2">
    <source>
        <dbReference type="Proteomes" id="UP000092651"/>
    </source>
</evidence>
<dbReference type="AlphaFoldDB" id="A0A1B9A0Z3"/>
<comment type="caution">
    <text evidence="1">The sequence shown here is derived from an EMBL/GenBank/DDBJ whole genome shotgun (WGS) entry which is preliminary data.</text>
</comment>
<dbReference type="EMBL" id="MAYH01000001">
    <property type="protein sequence ID" value="OCA77482.1"/>
    <property type="molecule type" value="Genomic_DNA"/>
</dbReference>
<protein>
    <submittedName>
        <fullName evidence="1">Uncharacterized protein</fullName>
    </submittedName>
</protein>
<keyword evidence="2" id="KW-1185">Reference proteome</keyword>
<reference evidence="1 2" key="1">
    <citation type="submission" date="2016-07" db="EMBL/GenBank/DDBJ databases">
        <authorList>
            <person name="Jeong J.-J."/>
            <person name="Kim D.W."/>
            <person name="Sang M.K."/>
            <person name="Choi I.-G."/>
            <person name="Kim K.D."/>
        </authorList>
    </citation>
    <scope>NUCLEOTIDE SEQUENCE [LARGE SCALE GENOMIC DNA]</scope>
    <source>
        <strain evidence="1 2">UTM-3</strain>
    </source>
</reference>
<accession>A0A1B9A0Z3</accession>
<evidence type="ECO:0000313" key="1">
    <source>
        <dbReference type="EMBL" id="OCA77482.1"/>
    </source>
</evidence>